<dbReference type="InterPro" id="IPR036291">
    <property type="entry name" value="NAD(P)-bd_dom_sf"/>
</dbReference>
<dbReference type="Proteomes" id="UP000184499">
    <property type="component" value="Unassembled WGS sequence"/>
</dbReference>
<dbReference type="Pfam" id="PF00389">
    <property type="entry name" value="2-Hacid_dh"/>
    <property type="match status" value="1"/>
</dbReference>
<protein>
    <recommendedName>
        <fullName evidence="4">Fe2OG dioxygenase domain-containing protein</fullName>
    </recommendedName>
</protein>
<dbReference type="STRING" id="767769.A0A1L9UD21"/>
<dbReference type="GO" id="GO:0005829">
    <property type="term" value="C:cytosol"/>
    <property type="evidence" value="ECO:0007669"/>
    <property type="project" value="TreeGrafter"/>
</dbReference>
<gene>
    <name evidence="5" type="ORF">ASPBRDRAFT_77001</name>
</gene>
<dbReference type="EMBL" id="KV878688">
    <property type="protein sequence ID" value="OJJ69531.1"/>
    <property type="molecule type" value="Genomic_DNA"/>
</dbReference>
<dbReference type="InterPro" id="IPR050223">
    <property type="entry name" value="D-isomer_2-hydroxyacid_DH"/>
</dbReference>
<dbReference type="InterPro" id="IPR029752">
    <property type="entry name" value="D-isomer_DH_CS1"/>
</dbReference>
<dbReference type="SUPFAM" id="SSF52283">
    <property type="entry name" value="Formate/glycerate dehydrogenase catalytic domain-like"/>
    <property type="match status" value="1"/>
</dbReference>
<dbReference type="OrthoDB" id="2163491at2759"/>
<dbReference type="InterPro" id="IPR006139">
    <property type="entry name" value="D-isomer_2_OHA_DH_cat_dom"/>
</dbReference>
<sequence>MPAALLIGAITHSVPEWKDLSSILTLKEFPSGTREDFIRNCRDGQYDDVVAIYRSNTSTKFTGPFDAELLSVLPSSLKYIAHNGAGYDNIDVAACTKKGIAVSSTPVAVNNATADVAIFLMIGALRQAYIPVSSLRAGNFLGQTGLGHDPQGKVLGILGMGGIGREVARRARAFGMTIQYHNRSRLSPELEDGATYVSFDELLANSDVLSLNLALNASTRHIIGKAEFQKMKDGVIIVNTARGALIDEKALVDALESGKVWSAGLDVYENEPAIEPGLVNNPRVMLLPHIGTMTYETQREMELLVLNNLRSGVETGKMITLDVSHDSESQRPILFDLQRSLKATPQLGPRPELCDALPWFRSVQGGVYHNGNLCWGFLIDADCGIRSYLDDEVVITRVGGGCTKDAAGNLVLIRDQDGDSAAMSSIWNSMKMKVPVGMIIGNRNTLLNRPLPHRYNVMAYFRITHVWYERIGRRTGAKVRFEKLDWSSRSWWGNKIPEKKNKSWDNAMQAEQTRCRACNQHSVRIYDQGWMCLQPSCKMFWMIGGPPPATLTFHETFLSSRLPSDPTVKPHYSLVPDLLSTLKDADSDALSKRITWKGIICPLCKRCISRRYWWGWRCADDSITDRDKECPFEHVLPIRPISLRWVIDDLETSPIKRALSWDAKFMVPEIDDVSLYPYRRLTYRIPGVGSIMHLVANREINTRCHGPDELFGQLQCEELGLRRYPLQQSVVAGTLTAHFAVNYGMPYKYVVSVASKSFNEACSPILRAMGRLTWASQQAVLAAGETFLPPNELLLLGYLEDMKIGYHDDGESSLGPTIATLSLGAKSTMLIRMKYKYYHGYSKARKLLSEDPVLIGCENYAKRRELKEKVLDGRIDREEYDELRREGVMRKGGSAGGGGEATPCIKMEVNHGDLVVMHGERLQRFFEHSVIPDKKLRFALTARYIKPECVEDVGEMEKGRLDLGEEWFYDGK</sequence>
<name>A0A1L9UD21_ASPBC</name>
<dbReference type="PANTHER" id="PTHR10996:SF257">
    <property type="entry name" value="GLYOXYLATE REDUCTASE 1"/>
    <property type="match status" value="1"/>
</dbReference>
<dbReference type="VEuPathDB" id="FungiDB:ASPBRDRAFT_77001"/>
<evidence type="ECO:0000256" key="3">
    <source>
        <dbReference type="ARBA" id="ARBA00023027"/>
    </source>
</evidence>
<evidence type="ECO:0000313" key="6">
    <source>
        <dbReference type="Proteomes" id="UP000184499"/>
    </source>
</evidence>
<dbReference type="RefSeq" id="XP_067476780.1">
    <property type="nucleotide sequence ID" value="XM_067629343.1"/>
</dbReference>
<dbReference type="Gene3D" id="3.40.50.720">
    <property type="entry name" value="NAD(P)-binding Rossmann-like Domain"/>
    <property type="match status" value="2"/>
</dbReference>
<dbReference type="CDD" id="cd12168">
    <property type="entry name" value="Mand_dh_like"/>
    <property type="match status" value="1"/>
</dbReference>
<evidence type="ECO:0000256" key="2">
    <source>
        <dbReference type="ARBA" id="ARBA00023002"/>
    </source>
</evidence>
<dbReference type="Pfam" id="PF02826">
    <property type="entry name" value="2-Hacid_dh_C"/>
    <property type="match status" value="1"/>
</dbReference>
<keyword evidence="3" id="KW-0520">NAD</keyword>
<dbReference type="PROSITE" id="PS51471">
    <property type="entry name" value="FE2OG_OXY"/>
    <property type="match status" value="1"/>
</dbReference>
<evidence type="ECO:0000313" key="5">
    <source>
        <dbReference type="EMBL" id="OJJ69531.1"/>
    </source>
</evidence>
<accession>A0A1L9UD21</accession>
<feature type="domain" description="Fe2OG dioxygenase" evidence="4">
    <location>
        <begin position="789"/>
        <end position="946"/>
    </location>
</feature>
<dbReference type="InterPro" id="IPR005123">
    <property type="entry name" value="Oxoglu/Fe-dep_dioxygenase_dom"/>
</dbReference>
<dbReference type="GO" id="GO:0016618">
    <property type="term" value="F:hydroxypyruvate reductase [NAD(P)H] activity"/>
    <property type="evidence" value="ECO:0007669"/>
    <property type="project" value="TreeGrafter"/>
</dbReference>
<keyword evidence="6" id="KW-1185">Reference proteome</keyword>
<dbReference type="Gene3D" id="2.60.120.590">
    <property type="entry name" value="Alpha-ketoglutarate-dependent dioxygenase AlkB-like"/>
    <property type="match status" value="1"/>
</dbReference>
<dbReference type="SUPFAM" id="SSF51197">
    <property type="entry name" value="Clavaminate synthase-like"/>
    <property type="match status" value="1"/>
</dbReference>
<keyword evidence="2" id="KW-0560">Oxidoreductase</keyword>
<dbReference type="GO" id="GO:0030267">
    <property type="term" value="F:glyoxylate reductase (NADPH) activity"/>
    <property type="evidence" value="ECO:0007669"/>
    <property type="project" value="TreeGrafter"/>
</dbReference>
<proteinExistence type="inferred from homology"/>
<dbReference type="PROSITE" id="PS00065">
    <property type="entry name" value="D_2_HYDROXYACID_DH_1"/>
    <property type="match status" value="1"/>
</dbReference>
<dbReference type="FunFam" id="3.40.50.720:FF:000282">
    <property type="entry name" value="Glyoxylate reductase protein"/>
    <property type="match status" value="1"/>
</dbReference>
<reference evidence="6" key="1">
    <citation type="journal article" date="2017" name="Genome Biol.">
        <title>Comparative genomics reveals high biological diversity and specific adaptations in the industrially and medically important fungal genus Aspergillus.</title>
        <authorList>
            <person name="de Vries R.P."/>
            <person name="Riley R."/>
            <person name="Wiebenga A."/>
            <person name="Aguilar-Osorio G."/>
            <person name="Amillis S."/>
            <person name="Uchima C.A."/>
            <person name="Anderluh G."/>
            <person name="Asadollahi M."/>
            <person name="Askin M."/>
            <person name="Barry K."/>
            <person name="Battaglia E."/>
            <person name="Bayram O."/>
            <person name="Benocci T."/>
            <person name="Braus-Stromeyer S.A."/>
            <person name="Caldana C."/>
            <person name="Canovas D."/>
            <person name="Cerqueira G.C."/>
            <person name="Chen F."/>
            <person name="Chen W."/>
            <person name="Choi C."/>
            <person name="Clum A."/>
            <person name="Dos Santos R.A."/>
            <person name="Damasio A.R."/>
            <person name="Diallinas G."/>
            <person name="Emri T."/>
            <person name="Fekete E."/>
            <person name="Flipphi M."/>
            <person name="Freyberg S."/>
            <person name="Gallo A."/>
            <person name="Gournas C."/>
            <person name="Habgood R."/>
            <person name="Hainaut M."/>
            <person name="Harispe M.L."/>
            <person name="Henrissat B."/>
            <person name="Hilden K.S."/>
            <person name="Hope R."/>
            <person name="Hossain A."/>
            <person name="Karabika E."/>
            <person name="Karaffa L."/>
            <person name="Karanyi Z."/>
            <person name="Krasevec N."/>
            <person name="Kuo A."/>
            <person name="Kusch H."/>
            <person name="LaButti K."/>
            <person name="Lagendijk E.L."/>
            <person name="Lapidus A."/>
            <person name="Levasseur A."/>
            <person name="Lindquist E."/>
            <person name="Lipzen A."/>
            <person name="Logrieco A.F."/>
            <person name="MacCabe A."/>
            <person name="Maekelae M.R."/>
            <person name="Malavazi I."/>
            <person name="Melin P."/>
            <person name="Meyer V."/>
            <person name="Mielnichuk N."/>
            <person name="Miskei M."/>
            <person name="Molnar A.P."/>
            <person name="Mule G."/>
            <person name="Ngan C.Y."/>
            <person name="Orejas M."/>
            <person name="Orosz E."/>
            <person name="Ouedraogo J.P."/>
            <person name="Overkamp K.M."/>
            <person name="Park H.-S."/>
            <person name="Perrone G."/>
            <person name="Piumi F."/>
            <person name="Punt P.J."/>
            <person name="Ram A.F."/>
            <person name="Ramon A."/>
            <person name="Rauscher S."/>
            <person name="Record E."/>
            <person name="Riano-Pachon D.M."/>
            <person name="Robert V."/>
            <person name="Roehrig J."/>
            <person name="Ruller R."/>
            <person name="Salamov A."/>
            <person name="Salih N.S."/>
            <person name="Samson R.A."/>
            <person name="Sandor E."/>
            <person name="Sanguinetti M."/>
            <person name="Schuetze T."/>
            <person name="Sepcic K."/>
            <person name="Shelest E."/>
            <person name="Sherlock G."/>
            <person name="Sophianopoulou V."/>
            <person name="Squina F.M."/>
            <person name="Sun H."/>
            <person name="Susca A."/>
            <person name="Todd R.B."/>
            <person name="Tsang A."/>
            <person name="Unkles S.E."/>
            <person name="van de Wiele N."/>
            <person name="van Rossen-Uffink D."/>
            <person name="Oliveira J.V."/>
            <person name="Vesth T.C."/>
            <person name="Visser J."/>
            <person name="Yu J.-H."/>
            <person name="Zhou M."/>
            <person name="Andersen M.R."/>
            <person name="Archer D.B."/>
            <person name="Baker S.E."/>
            <person name="Benoit I."/>
            <person name="Brakhage A.A."/>
            <person name="Braus G.H."/>
            <person name="Fischer R."/>
            <person name="Frisvad J.C."/>
            <person name="Goldman G.H."/>
            <person name="Houbraken J."/>
            <person name="Oakley B."/>
            <person name="Pocsi I."/>
            <person name="Scazzocchio C."/>
            <person name="Seiboth B."/>
            <person name="vanKuyk P.A."/>
            <person name="Wortman J."/>
            <person name="Dyer P.S."/>
            <person name="Grigoriev I.V."/>
        </authorList>
    </citation>
    <scope>NUCLEOTIDE SEQUENCE [LARGE SCALE GENOMIC DNA]</scope>
    <source>
        <strain evidence="6">CBS 101740 / IMI 381727 / IBT 21946</strain>
    </source>
</reference>
<dbReference type="Pfam" id="PF13532">
    <property type="entry name" value="2OG-FeII_Oxy_2"/>
    <property type="match status" value="1"/>
</dbReference>
<dbReference type="SUPFAM" id="SSF51735">
    <property type="entry name" value="NAD(P)-binding Rossmann-fold domains"/>
    <property type="match status" value="1"/>
</dbReference>
<dbReference type="PANTHER" id="PTHR10996">
    <property type="entry name" value="2-HYDROXYACID DEHYDROGENASE-RELATED"/>
    <property type="match status" value="1"/>
</dbReference>
<dbReference type="InterPro" id="IPR006140">
    <property type="entry name" value="D-isomer_DH_NAD-bd"/>
</dbReference>
<dbReference type="InterPro" id="IPR029753">
    <property type="entry name" value="D-isomer_DH_CS"/>
</dbReference>
<dbReference type="PROSITE" id="PS00671">
    <property type="entry name" value="D_2_HYDROXYACID_DH_3"/>
    <property type="match status" value="1"/>
</dbReference>
<dbReference type="GO" id="GO:0051287">
    <property type="term" value="F:NAD binding"/>
    <property type="evidence" value="ECO:0007669"/>
    <property type="project" value="InterPro"/>
</dbReference>
<dbReference type="AlphaFoldDB" id="A0A1L9UD21"/>
<dbReference type="GeneID" id="93581830"/>
<comment type="similarity">
    <text evidence="1">Belongs to the D-isomer specific 2-hydroxyacid dehydrogenase family.</text>
</comment>
<dbReference type="InterPro" id="IPR037151">
    <property type="entry name" value="AlkB-like_sf"/>
</dbReference>
<dbReference type="OMA" id="GMPYKYV"/>
<evidence type="ECO:0000256" key="1">
    <source>
        <dbReference type="ARBA" id="ARBA00005854"/>
    </source>
</evidence>
<evidence type="ECO:0000259" key="4">
    <source>
        <dbReference type="PROSITE" id="PS51471"/>
    </source>
</evidence>
<organism evidence="5 6">
    <name type="scientific">Aspergillus brasiliensis (strain CBS 101740 / IMI 381727 / IBT 21946)</name>
    <dbReference type="NCBI Taxonomy" id="767769"/>
    <lineage>
        <taxon>Eukaryota</taxon>
        <taxon>Fungi</taxon>
        <taxon>Dikarya</taxon>
        <taxon>Ascomycota</taxon>
        <taxon>Pezizomycotina</taxon>
        <taxon>Eurotiomycetes</taxon>
        <taxon>Eurotiomycetidae</taxon>
        <taxon>Eurotiales</taxon>
        <taxon>Aspergillaceae</taxon>
        <taxon>Aspergillus</taxon>
        <taxon>Aspergillus subgen. Circumdati</taxon>
    </lineage>
</organism>
<dbReference type="InterPro" id="IPR027450">
    <property type="entry name" value="AlkB-like"/>
</dbReference>